<dbReference type="Proteomes" id="UP001551695">
    <property type="component" value="Unassembled WGS sequence"/>
</dbReference>
<reference evidence="1 2" key="1">
    <citation type="submission" date="2024-06" db="EMBL/GenBank/DDBJ databases">
        <title>The Natural Products Discovery Center: Release of the First 8490 Sequenced Strains for Exploring Actinobacteria Biosynthetic Diversity.</title>
        <authorList>
            <person name="Kalkreuter E."/>
            <person name="Kautsar S.A."/>
            <person name="Yang D."/>
            <person name="Bader C.D."/>
            <person name="Teijaro C.N."/>
            <person name="Fluegel L."/>
            <person name="Davis C.M."/>
            <person name="Simpson J.R."/>
            <person name="Lauterbach L."/>
            <person name="Steele A.D."/>
            <person name="Gui C."/>
            <person name="Meng S."/>
            <person name="Li G."/>
            <person name="Viehrig K."/>
            <person name="Ye F."/>
            <person name="Su P."/>
            <person name="Kiefer A.F."/>
            <person name="Nichols A."/>
            <person name="Cepeda A.J."/>
            <person name="Yan W."/>
            <person name="Fan B."/>
            <person name="Jiang Y."/>
            <person name="Adhikari A."/>
            <person name="Zheng C.-J."/>
            <person name="Schuster L."/>
            <person name="Cowan T.M."/>
            <person name="Smanski M.J."/>
            <person name="Chevrette M.G."/>
            <person name="De Carvalho L.P.S."/>
            <person name="Shen B."/>
        </authorList>
    </citation>
    <scope>NUCLEOTIDE SEQUENCE [LARGE SCALE GENOMIC DNA]</scope>
    <source>
        <strain evidence="1 2">NPDC050403</strain>
    </source>
</reference>
<proteinExistence type="predicted"/>
<comment type="caution">
    <text evidence="1">The sequence shown here is derived from an EMBL/GenBank/DDBJ whole genome shotgun (WGS) entry which is preliminary data.</text>
</comment>
<accession>A0ABV3G1B3</accession>
<evidence type="ECO:0000313" key="1">
    <source>
        <dbReference type="EMBL" id="MEV0711474.1"/>
    </source>
</evidence>
<dbReference type="EMBL" id="JBFAKC010000015">
    <property type="protein sequence ID" value="MEV0711474.1"/>
    <property type="molecule type" value="Genomic_DNA"/>
</dbReference>
<organism evidence="1 2">
    <name type="scientific">Nocardia aurea</name>
    <dbReference type="NCBI Taxonomy" id="2144174"/>
    <lineage>
        <taxon>Bacteria</taxon>
        <taxon>Bacillati</taxon>
        <taxon>Actinomycetota</taxon>
        <taxon>Actinomycetes</taxon>
        <taxon>Mycobacteriales</taxon>
        <taxon>Nocardiaceae</taxon>
        <taxon>Nocardia</taxon>
    </lineage>
</organism>
<sequence>MRRAQLDAARQRLTAANELPWPDAEQAWLEAIQLARAVFVGDDTKGTHR</sequence>
<protein>
    <submittedName>
        <fullName evidence="1">Uncharacterized protein</fullName>
    </submittedName>
</protein>
<evidence type="ECO:0000313" key="2">
    <source>
        <dbReference type="Proteomes" id="UP001551695"/>
    </source>
</evidence>
<dbReference type="RefSeq" id="WP_357787873.1">
    <property type="nucleotide sequence ID" value="NZ_JBFAKC010000015.1"/>
</dbReference>
<name>A0ABV3G1B3_9NOCA</name>
<gene>
    <name evidence="1" type="ORF">AB0I48_28300</name>
</gene>
<keyword evidence="2" id="KW-1185">Reference proteome</keyword>